<name>A0A5B7FPC3_PORTR</name>
<protein>
    <submittedName>
        <fullName evidence="1">Uncharacterized protein</fullName>
    </submittedName>
</protein>
<accession>A0A5B7FPC3</accession>
<reference evidence="1 2" key="1">
    <citation type="submission" date="2019-05" db="EMBL/GenBank/DDBJ databases">
        <title>Another draft genome of Portunus trituberculatus and its Hox gene families provides insights of decapod evolution.</title>
        <authorList>
            <person name="Jeong J.-H."/>
            <person name="Song I."/>
            <person name="Kim S."/>
            <person name="Choi T."/>
            <person name="Kim D."/>
            <person name="Ryu S."/>
            <person name="Kim W."/>
        </authorList>
    </citation>
    <scope>NUCLEOTIDE SEQUENCE [LARGE SCALE GENOMIC DNA]</scope>
    <source>
        <tissue evidence="1">Muscle</tissue>
    </source>
</reference>
<dbReference type="Proteomes" id="UP000324222">
    <property type="component" value="Unassembled WGS sequence"/>
</dbReference>
<keyword evidence="2" id="KW-1185">Reference proteome</keyword>
<sequence length="96" mass="10432">MVPAAIAPVAPTSSIAPVAPTASISIAPSASISAISVPVWVSVCEGIRVCQGFRICKSFRIRVWVGEGFWHGLHHDQRRQGHDHHQQECQLRGQVL</sequence>
<proteinExistence type="predicted"/>
<gene>
    <name evidence="1" type="ORF">E2C01_043387</name>
</gene>
<comment type="caution">
    <text evidence="1">The sequence shown here is derived from an EMBL/GenBank/DDBJ whole genome shotgun (WGS) entry which is preliminary data.</text>
</comment>
<organism evidence="1 2">
    <name type="scientific">Portunus trituberculatus</name>
    <name type="common">Swimming crab</name>
    <name type="synonym">Neptunus trituberculatus</name>
    <dbReference type="NCBI Taxonomy" id="210409"/>
    <lineage>
        <taxon>Eukaryota</taxon>
        <taxon>Metazoa</taxon>
        <taxon>Ecdysozoa</taxon>
        <taxon>Arthropoda</taxon>
        <taxon>Crustacea</taxon>
        <taxon>Multicrustacea</taxon>
        <taxon>Malacostraca</taxon>
        <taxon>Eumalacostraca</taxon>
        <taxon>Eucarida</taxon>
        <taxon>Decapoda</taxon>
        <taxon>Pleocyemata</taxon>
        <taxon>Brachyura</taxon>
        <taxon>Eubrachyura</taxon>
        <taxon>Portunoidea</taxon>
        <taxon>Portunidae</taxon>
        <taxon>Portuninae</taxon>
        <taxon>Portunus</taxon>
    </lineage>
</organism>
<dbReference type="EMBL" id="VSRR010008967">
    <property type="protein sequence ID" value="MPC49580.1"/>
    <property type="molecule type" value="Genomic_DNA"/>
</dbReference>
<dbReference type="AlphaFoldDB" id="A0A5B7FPC3"/>
<evidence type="ECO:0000313" key="1">
    <source>
        <dbReference type="EMBL" id="MPC49580.1"/>
    </source>
</evidence>
<evidence type="ECO:0000313" key="2">
    <source>
        <dbReference type="Proteomes" id="UP000324222"/>
    </source>
</evidence>